<proteinExistence type="predicted"/>
<dbReference type="PANTHER" id="PTHR21535:SF93">
    <property type="entry name" value="CORA-LIKE MG2+ TRANSPORTER PROTEIN"/>
    <property type="match status" value="1"/>
</dbReference>
<feature type="transmembrane region" description="Helical" evidence="2">
    <location>
        <begin position="103"/>
        <end position="122"/>
    </location>
</feature>
<accession>A0A6L0XW23</accession>
<name>A0A6L0XW23_LEIIN</name>
<dbReference type="AlphaFoldDB" id="A0A6L0XW23"/>
<keyword evidence="2" id="KW-0812">Transmembrane</keyword>
<feature type="transmembrane region" description="Helical" evidence="2">
    <location>
        <begin position="34"/>
        <end position="56"/>
    </location>
</feature>
<feature type="compositionally biased region" description="Polar residues" evidence="1">
    <location>
        <begin position="1"/>
        <end position="13"/>
    </location>
</feature>
<sequence length="158" mass="16521">MAQLSKGTASPSSPYARPAGASGELSAPPMSASAGSVLCTSIFVSLLLSSVCYAYLPNTVMFLGEVDTIDSMLPLIELDCESDQADALRRVLLLRRRLPQRSLLLSLLPFLVPLLLLSGVVVCSSPLRCACACVHALLSSSLSTALSCSPVKAPTQPL</sequence>
<evidence type="ECO:0000256" key="1">
    <source>
        <dbReference type="SAM" id="MobiDB-lite"/>
    </source>
</evidence>
<evidence type="ECO:0000313" key="3">
    <source>
        <dbReference type="EMBL" id="CAC9520298.1"/>
    </source>
</evidence>
<keyword evidence="2" id="KW-0472">Membrane</keyword>
<dbReference type="PANTHER" id="PTHR21535">
    <property type="entry name" value="MAGNESIUM AND COBALT TRANSPORT PROTEIN/MITOCHONDRIAL IMPORT INNER MEMBRANE TRANSLOCASE SUBUNIT TIM8"/>
    <property type="match status" value="1"/>
</dbReference>
<protein>
    <submittedName>
        <fullName evidence="3">Hypothetical_protein_-_conserved</fullName>
    </submittedName>
</protein>
<keyword evidence="2" id="KW-1133">Transmembrane helix</keyword>
<dbReference type="Proteomes" id="UP000255414">
    <property type="component" value="Chromosome 31"/>
</dbReference>
<evidence type="ECO:0000256" key="2">
    <source>
        <dbReference type="SAM" id="Phobius"/>
    </source>
</evidence>
<reference evidence="3" key="1">
    <citation type="submission" date="2020-06" db="EMBL/GenBank/DDBJ databases">
        <authorList>
            <person name="Gonzalez-de la Fuente S."/>
            <person name="Peiro-Pastor R."/>
            <person name="Rastrojo A."/>
            <person name="Moreno J."/>
            <person name="Carrasco-Ramiro F."/>
            <person name="Requena JM."/>
            <person name="Aguado B."/>
        </authorList>
    </citation>
    <scope>NUCLEOTIDE SEQUENCE</scope>
</reference>
<organism evidence="3 4">
    <name type="scientific">Leishmania infantum</name>
    <dbReference type="NCBI Taxonomy" id="5671"/>
    <lineage>
        <taxon>Eukaryota</taxon>
        <taxon>Discoba</taxon>
        <taxon>Euglenozoa</taxon>
        <taxon>Kinetoplastea</taxon>
        <taxon>Metakinetoplastina</taxon>
        <taxon>Trypanosomatida</taxon>
        <taxon>Trypanosomatidae</taxon>
        <taxon>Leishmaniinae</taxon>
        <taxon>Leishmania</taxon>
    </lineage>
</organism>
<gene>
    <name evidence="3" type="ORF">LINF_310028750</name>
</gene>
<dbReference type="EMBL" id="LR812964">
    <property type="protein sequence ID" value="CAC9520298.1"/>
    <property type="molecule type" value="Genomic_DNA"/>
</dbReference>
<evidence type="ECO:0000313" key="4">
    <source>
        <dbReference type="Proteomes" id="UP000255414"/>
    </source>
</evidence>
<feature type="region of interest" description="Disordered" evidence="1">
    <location>
        <begin position="1"/>
        <end position="20"/>
    </location>
</feature>